<comment type="catalytic activity">
    <reaction evidence="8">
        <text>[GlcNAc-(1-&gt;4)-Mur2Ac(oyl-L-Ala-gamma-D-Glu-L-Lys-D-Ala-D-Ala)](n)-di-trans,octa-cis-undecaprenyl diphosphate + beta-D-GlcNAc-(1-&gt;4)-Mur2Ac(oyl-L-Ala-gamma-D-Glu-L-Lys-D-Ala-D-Ala)-di-trans,octa-cis-undecaprenyl diphosphate = [GlcNAc-(1-&gt;4)-Mur2Ac(oyl-L-Ala-gamma-D-Glu-L-Lys-D-Ala-D-Ala)](n+1)-di-trans,octa-cis-undecaprenyl diphosphate + di-trans,octa-cis-undecaprenyl diphosphate + H(+)</text>
        <dbReference type="Rhea" id="RHEA:23708"/>
        <dbReference type="Rhea" id="RHEA-COMP:9602"/>
        <dbReference type="Rhea" id="RHEA-COMP:9603"/>
        <dbReference type="ChEBI" id="CHEBI:15378"/>
        <dbReference type="ChEBI" id="CHEBI:58405"/>
        <dbReference type="ChEBI" id="CHEBI:60033"/>
        <dbReference type="ChEBI" id="CHEBI:78435"/>
        <dbReference type="EC" id="2.4.99.28"/>
    </reaction>
</comment>
<feature type="domain" description="PASTA" evidence="10">
    <location>
        <begin position="725"/>
        <end position="791"/>
    </location>
</feature>
<dbReference type="RefSeq" id="WP_262872991.1">
    <property type="nucleotide sequence ID" value="NZ_BAABKW010000005.1"/>
</dbReference>
<reference evidence="12" key="1">
    <citation type="journal article" date="2019" name="Int. J. Syst. Evol. Microbiol.">
        <title>The Global Catalogue of Microorganisms (GCM) 10K type strain sequencing project: providing services to taxonomists for standard genome sequencing and annotation.</title>
        <authorList>
            <consortium name="The Broad Institute Genomics Platform"/>
            <consortium name="The Broad Institute Genome Sequencing Center for Infectious Disease"/>
            <person name="Wu L."/>
            <person name="Ma J."/>
        </authorList>
    </citation>
    <scope>NUCLEOTIDE SEQUENCE [LARGE SCALE GENOMIC DNA]</scope>
    <source>
        <strain evidence="12">CGMCC 1.15772</strain>
    </source>
</reference>
<feature type="compositionally biased region" description="Polar residues" evidence="9">
    <location>
        <begin position="821"/>
        <end position="840"/>
    </location>
</feature>
<evidence type="ECO:0000256" key="2">
    <source>
        <dbReference type="ARBA" id="ARBA00022670"/>
    </source>
</evidence>
<dbReference type="Gene3D" id="1.10.3810.10">
    <property type="entry name" value="Biosynthetic peptidoglycan transglycosylase-like"/>
    <property type="match status" value="1"/>
</dbReference>
<dbReference type="InterPro" id="IPR012338">
    <property type="entry name" value="Beta-lactam/transpept-like"/>
</dbReference>
<dbReference type="PANTHER" id="PTHR32282">
    <property type="entry name" value="BINDING PROTEIN TRANSPEPTIDASE, PUTATIVE-RELATED"/>
    <property type="match status" value="1"/>
</dbReference>
<gene>
    <name evidence="11" type="ORF">ACFQRL_03750</name>
</gene>
<evidence type="ECO:0000259" key="10">
    <source>
        <dbReference type="PROSITE" id="PS51178"/>
    </source>
</evidence>
<dbReference type="InterPro" id="IPR001460">
    <property type="entry name" value="PCN-bd_Tpept"/>
</dbReference>
<evidence type="ECO:0000256" key="7">
    <source>
        <dbReference type="ARBA" id="ARBA00034000"/>
    </source>
</evidence>
<evidence type="ECO:0000256" key="9">
    <source>
        <dbReference type="SAM" id="MobiDB-lite"/>
    </source>
</evidence>
<dbReference type="InterPro" id="IPR005543">
    <property type="entry name" value="PASTA_dom"/>
</dbReference>
<evidence type="ECO:0000256" key="1">
    <source>
        <dbReference type="ARBA" id="ARBA00022645"/>
    </source>
</evidence>
<evidence type="ECO:0000256" key="3">
    <source>
        <dbReference type="ARBA" id="ARBA00022676"/>
    </source>
</evidence>
<feature type="domain" description="PASTA" evidence="10">
    <location>
        <begin position="794"/>
        <end position="859"/>
    </location>
</feature>
<name>A0ABW2HAG9_9MICO</name>
<keyword evidence="5" id="KW-0378">Hydrolase</keyword>
<dbReference type="SUPFAM" id="SSF53955">
    <property type="entry name" value="Lysozyme-like"/>
    <property type="match status" value="1"/>
</dbReference>
<evidence type="ECO:0000313" key="12">
    <source>
        <dbReference type="Proteomes" id="UP001596507"/>
    </source>
</evidence>
<dbReference type="PANTHER" id="PTHR32282:SF33">
    <property type="entry name" value="PEPTIDOGLYCAN GLYCOSYLTRANSFERASE"/>
    <property type="match status" value="1"/>
</dbReference>
<dbReference type="Proteomes" id="UP001596507">
    <property type="component" value="Unassembled WGS sequence"/>
</dbReference>
<comment type="caution">
    <text evidence="11">The sequence shown here is derived from an EMBL/GenBank/DDBJ whole genome shotgun (WGS) entry which is preliminary data.</text>
</comment>
<feature type="region of interest" description="Disordered" evidence="9">
    <location>
        <begin position="821"/>
        <end position="848"/>
    </location>
</feature>
<keyword evidence="3" id="KW-0328">Glycosyltransferase</keyword>
<keyword evidence="4" id="KW-0808">Transferase</keyword>
<accession>A0ABW2HAG9</accession>
<dbReference type="InterPro" id="IPR001264">
    <property type="entry name" value="Glyco_trans_51"/>
</dbReference>
<keyword evidence="12" id="KW-1185">Reference proteome</keyword>
<dbReference type="Pfam" id="PF00912">
    <property type="entry name" value="Transgly"/>
    <property type="match status" value="1"/>
</dbReference>
<dbReference type="SMART" id="SM00740">
    <property type="entry name" value="PASTA"/>
    <property type="match status" value="2"/>
</dbReference>
<dbReference type="InterPro" id="IPR050396">
    <property type="entry name" value="Glycosyltr_51/Transpeptidase"/>
</dbReference>
<evidence type="ECO:0000256" key="4">
    <source>
        <dbReference type="ARBA" id="ARBA00022679"/>
    </source>
</evidence>
<protein>
    <submittedName>
        <fullName evidence="11">Transglycosylase domain-containing protein</fullName>
    </submittedName>
</protein>
<dbReference type="InterPro" id="IPR036950">
    <property type="entry name" value="PBP_transglycosylase"/>
</dbReference>
<comment type="catalytic activity">
    <reaction evidence="7">
        <text>Preferential cleavage: (Ac)2-L-Lys-D-Ala-|-D-Ala. Also transpeptidation of peptidyl-alanyl moieties that are N-acyl substituents of D-alanine.</text>
        <dbReference type="EC" id="3.4.16.4"/>
    </reaction>
</comment>
<organism evidence="11 12">
    <name type="scientific">Microbacterium fluvii</name>
    <dbReference type="NCBI Taxonomy" id="415215"/>
    <lineage>
        <taxon>Bacteria</taxon>
        <taxon>Bacillati</taxon>
        <taxon>Actinomycetota</taxon>
        <taxon>Actinomycetes</taxon>
        <taxon>Micrococcales</taxon>
        <taxon>Microbacteriaceae</taxon>
        <taxon>Microbacterium</taxon>
    </lineage>
</organism>
<dbReference type="Pfam" id="PF03793">
    <property type="entry name" value="PASTA"/>
    <property type="match status" value="2"/>
</dbReference>
<dbReference type="Pfam" id="PF00905">
    <property type="entry name" value="Transpeptidase"/>
    <property type="match status" value="1"/>
</dbReference>
<dbReference type="Gene3D" id="3.30.10.20">
    <property type="match status" value="2"/>
</dbReference>
<dbReference type="EMBL" id="JBHTBE010000001">
    <property type="protein sequence ID" value="MFC7268073.1"/>
    <property type="molecule type" value="Genomic_DNA"/>
</dbReference>
<dbReference type="SUPFAM" id="SSF56601">
    <property type="entry name" value="beta-lactamase/transpeptidase-like"/>
    <property type="match status" value="1"/>
</dbReference>
<dbReference type="InterPro" id="IPR023346">
    <property type="entry name" value="Lysozyme-like_dom_sf"/>
</dbReference>
<sequence>MPQKKRTASGVLGGFLGLIGLSAVAGLLITATVTPAIALTGAATTSAISLFENLPSVLKIDKLMLPSTIYARNSDDTKWVTLTKFYDQNRSPVEFDQINPVVYDAVLSSEDKNYYQHGGIDIVGTVSALVSNLRGNSTRGGSSISQQYVKNVLVQRCEWEAADDAEALQCWTEATESSGTEGYQRKLQEMRYAIALEQEYSKNDILLGYLNIANFGGQTYGIDAAARYYFGVKAADLSLTQAATLAGMVQNPNTFRIDLPNGSTTDADGNAINSEEDGYSLAKDRRNYVLDRMLDDGKITQEEHDEAVAADVEPDITQPTTGCAAAKNAQYFCQYVKNVIRTDEAFGANKDDRMKTLQRGGLKIYTTLDYELQNSAVKTMKDSAPSSLDGMTGVKTGKFGAASVSIEVSTGRILSITQNTKFSESSAHADDPDYSSLVYAGDENTGGSTGFEVGSTFKLFTLVDWLEQGHSVNEYLNGRNRIFGTFTNSCGGNYTPTEKVGNFNNVGGYYGTPMQFTRDSLNSGYFAMAQELDLCDIEKVAAKMGVTRGNGDPVEVNYQFDIIGSNNVTPIAMAAAYGTVANNGVYCTPRAIDKVLDADGEKMDLPEASCTRVLDEDVAATAAYALKGVMAYGGTGSASNPWDGTQMIGKTGTHESYQTWMVESSTAVATAVWVGNSTGKGDIFHRWANGWQVSQLRHKIAPAIQRVANDLYPGSAFPDPSAKLTKRVLTDLPSVIGLSTEEAKTKLTGLGFNVTVGDSVDAVEAKGTIVDQSPGAGKVAGGSTVTISPSNGKGVSVPDVAGQSVQDAANTLRAAGLNPTAGSCSADGSTEGNGTATGTSPAAGKVVGSGDSVAINYAHKDCGESDRGGGRDG</sequence>
<keyword evidence="6" id="KW-0511">Multifunctional enzyme</keyword>
<evidence type="ECO:0000256" key="5">
    <source>
        <dbReference type="ARBA" id="ARBA00022801"/>
    </source>
</evidence>
<keyword evidence="2" id="KW-0645">Protease</keyword>
<dbReference type="Gene3D" id="3.40.710.10">
    <property type="entry name" value="DD-peptidase/beta-lactamase superfamily"/>
    <property type="match status" value="1"/>
</dbReference>
<evidence type="ECO:0000256" key="6">
    <source>
        <dbReference type="ARBA" id="ARBA00023268"/>
    </source>
</evidence>
<proteinExistence type="predicted"/>
<evidence type="ECO:0000256" key="8">
    <source>
        <dbReference type="ARBA" id="ARBA00049902"/>
    </source>
</evidence>
<dbReference type="PROSITE" id="PS51178">
    <property type="entry name" value="PASTA"/>
    <property type="match status" value="2"/>
</dbReference>
<evidence type="ECO:0000313" key="11">
    <source>
        <dbReference type="EMBL" id="MFC7268073.1"/>
    </source>
</evidence>
<keyword evidence="1" id="KW-0121">Carboxypeptidase</keyword>
<dbReference type="CDD" id="cd06577">
    <property type="entry name" value="PASTA_pknB"/>
    <property type="match status" value="2"/>
</dbReference>